<comment type="caution">
    <text evidence="1">The sequence shown here is derived from an EMBL/GenBank/DDBJ whole genome shotgun (WGS) entry which is preliminary data.</text>
</comment>
<reference evidence="1" key="2">
    <citation type="submission" date="2020-03" db="EMBL/GenBank/DDBJ databases">
        <title>Flavobacteriaceae bacterium strain TP-CH-4, a member of the family Flavobacteriaceae isolated from a deep-sea seamount.</title>
        <authorList>
            <person name="Zhang D.-C."/>
        </authorList>
    </citation>
    <scope>NUCLEOTIDE SEQUENCE</scope>
    <source>
        <strain evidence="1">TP-CH-4</strain>
    </source>
</reference>
<keyword evidence="1" id="KW-0176">Collagen</keyword>
<protein>
    <submittedName>
        <fullName evidence="1">Collagen-like protein</fullName>
    </submittedName>
</protein>
<dbReference type="RefSeq" id="WP_152575752.1">
    <property type="nucleotide sequence ID" value="NZ_VIKU02000007.1"/>
</dbReference>
<dbReference type="EMBL" id="VIKU02000007">
    <property type="protein sequence ID" value="NHF61248.1"/>
    <property type="molecule type" value="Genomic_DNA"/>
</dbReference>
<evidence type="ECO:0000313" key="2">
    <source>
        <dbReference type="Proteomes" id="UP000707206"/>
    </source>
</evidence>
<accession>A0A967EFC0</accession>
<dbReference type="AlphaFoldDB" id="A0A967EFC0"/>
<reference evidence="1" key="1">
    <citation type="submission" date="2019-07" db="EMBL/GenBank/DDBJ databases">
        <authorList>
            <person name="De-Chao Zhang Q."/>
        </authorList>
    </citation>
    <scope>NUCLEOTIDE SEQUENCE</scope>
    <source>
        <strain evidence="1">TP-CH-4</strain>
    </source>
</reference>
<organism evidence="1 2">
    <name type="scientific">Pelagihabitans pacificus</name>
    <dbReference type="NCBI Taxonomy" id="2696054"/>
    <lineage>
        <taxon>Bacteria</taxon>
        <taxon>Pseudomonadati</taxon>
        <taxon>Bacteroidota</taxon>
        <taxon>Flavobacteriia</taxon>
        <taxon>Flavobacteriales</taxon>
        <taxon>Flavobacteriaceae</taxon>
        <taxon>Pelagihabitans</taxon>
    </lineage>
</organism>
<name>A0A967EFC0_9FLAO</name>
<evidence type="ECO:0000313" key="1">
    <source>
        <dbReference type="EMBL" id="NHF61248.1"/>
    </source>
</evidence>
<dbReference type="PROSITE" id="PS51257">
    <property type="entry name" value="PROKAR_LIPOPROTEIN"/>
    <property type="match status" value="1"/>
</dbReference>
<proteinExistence type="predicted"/>
<keyword evidence="2" id="KW-1185">Reference proteome</keyword>
<dbReference type="Proteomes" id="UP000707206">
    <property type="component" value="Unassembled WGS sequence"/>
</dbReference>
<sequence>MKKATLVLGAFLTLFFISCEGPQGPPGFDGLDGLDGLDGQDGIQGQVFEIEGINFGYDAGSNLWTALETFADYTNFEIFESDAVLVYRFDGQIDLSDGSTADAWSLVPQNFFVPEGTIQYTVAHTFVDFEIFIDGNFDLSLLDPIFTDDQIFRVVIVPSEFLQNNDIDKSNISSVMGKMGLELNEVQKIHID</sequence>
<gene>
    <name evidence="1" type="ORF">FK220_017985</name>
</gene>
<dbReference type="Gene3D" id="1.20.5.320">
    <property type="entry name" value="6-Phosphogluconate Dehydrogenase, domain 3"/>
    <property type="match status" value="1"/>
</dbReference>